<sequence length="92" mass="9866">MVSLLLVTTIILAILSAFGTARQRSVAPGALIGSGLLIAVMVMSLITIGAMALNYLGPRIGPIVYIIDLVLTLAFAIWLGRRLWRRMTGGRD</sequence>
<feature type="transmembrane region" description="Helical" evidence="1">
    <location>
        <begin position="63"/>
        <end position="80"/>
    </location>
</feature>
<keyword evidence="1" id="KW-0472">Membrane</keyword>
<organism evidence="2">
    <name type="scientific">mine drainage metagenome</name>
    <dbReference type="NCBI Taxonomy" id="410659"/>
    <lineage>
        <taxon>unclassified sequences</taxon>
        <taxon>metagenomes</taxon>
        <taxon>ecological metagenomes</taxon>
    </lineage>
</organism>
<protein>
    <submittedName>
        <fullName evidence="2">Uncharacterized protein</fullName>
    </submittedName>
</protein>
<reference evidence="2" key="1">
    <citation type="submission" date="2016-10" db="EMBL/GenBank/DDBJ databases">
        <title>Sequence of Gallionella enrichment culture.</title>
        <authorList>
            <person name="Poehlein A."/>
            <person name="Muehling M."/>
            <person name="Daniel R."/>
        </authorList>
    </citation>
    <scope>NUCLEOTIDE SEQUENCE</scope>
</reference>
<name>A0A1J5SQW2_9ZZZZ</name>
<feature type="transmembrane region" description="Helical" evidence="1">
    <location>
        <begin position="29"/>
        <end position="56"/>
    </location>
</feature>
<keyword evidence="1" id="KW-1133">Transmembrane helix</keyword>
<dbReference type="AlphaFoldDB" id="A0A1J5SQW2"/>
<dbReference type="EMBL" id="MLJW01000060">
    <property type="protein sequence ID" value="OIR04036.1"/>
    <property type="molecule type" value="Genomic_DNA"/>
</dbReference>
<evidence type="ECO:0000256" key="1">
    <source>
        <dbReference type="SAM" id="Phobius"/>
    </source>
</evidence>
<evidence type="ECO:0000313" key="2">
    <source>
        <dbReference type="EMBL" id="OIR04036.1"/>
    </source>
</evidence>
<gene>
    <name evidence="2" type="ORF">GALL_137670</name>
</gene>
<proteinExistence type="predicted"/>
<accession>A0A1J5SQW2</accession>
<comment type="caution">
    <text evidence="2">The sequence shown here is derived from an EMBL/GenBank/DDBJ whole genome shotgun (WGS) entry which is preliminary data.</text>
</comment>
<keyword evidence="1" id="KW-0812">Transmembrane</keyword>